<organism evidence="2 3">
    <name type="scientific">Actinocatenispora comari</name>
    <dbReference type="NCBI Taxonomy" id="2807577"/>
    <lineage>
        <taxon>Bacteria</taxon>
        <taxon>Bacillati</taxon>
        <taxon>Actinomycetota</taxon>
        <taxon>Actinomycetes</taxon>
        <taxon>Micromonosporales</taxon>
        <taxon>Micromonosporaceae</taxon>
        <taxon>Actinocatenispora</taxon>
    </lineage>
</organism>
<keyword evidence="1" id="KW-0812">Transmembrane</keyword>
<accession>A0A8J4ADB8</accession>
<sequence length="136" mass="15126">MSFSVRWIRLTLVVLAVVFATAAYGIRAVMDGPIEQYSGAALSGAIVYAIVLFIRPSITPWIAGVIAVAYCWFIEFAQLTPIPATIFQHSWFAGQLVGAQFDLVDVTWYPIGILLFVAAHWYLRTRSRSRAEASVR</sequence>
<protein>
    <recommendedName>
        <fullName evidence="4">DUF2809 domain-containing protein</fullName>
    </recommendedName>
</protein>
<keyword evidence="3" id="KW-1185">Reference proteome</keyword>
<gene>
    <name evidence="2" type="ORF">NUM_45030</name>
</gene>
<evidence type="ECO:0000313" key="2">
    <source>
        <dbReference type="EMBL" id="GIL29249.1"/>
    </source>
</evidence>
<keyword evidence="1" id="KW-1133">Transmembrane helix</keyword>
<name>A0A8J4ADB8_9ACTN</name>
<dbReference type="EMBL" id="BOPO01000088">
    <property type="protein sequence ID" value="GIL29249.1"/>
    <property type="molecule type" value="Genomic_DNA"/>
</dbReference>
<dbReference type="Pfam" id="PF10990">
    <property type="entry name" value="DUF2809"/>
    <property type="match status" value="1"/>
</dbReference>
<evidence type="ECO:0008006" key="4">
    <source>
        <dbReference type="Google" id="ProtNLM"/>
    </source>
</evidence>
<feature type="transmembrane region" description="Helical" evidence="1">
    <location>
        <begin position="106"/>
        <end position="123"/>
    </location>
</feature>
<keyword evidence="1" id="KW-0472">Membrane</keyword>
<dbReference type="Proteomes" id="UP000614996">
    <property type="component" value="Unassembled WGS sequence"/>
</dbReference>
<evidence type="ECO:0000313" key="3">
    <source>
        <dbReference type="Proteomes" id="UP000614996"/>
    </source>
</evidence>
<dbReference type="AlphaFoldDB" id="A0A8J4ADB8"/>
<evidence type="ECO:0000256" key="1">
    <source>
        <dbReference type="SAM" id="Phobius"/>
    </source>
</evidence>
<proteinExistence type="predicted"/>
<dbReference type="RefSeq" id="WP_207126932.1">
    <property type="nucleotide sequence ID" value="NZ_BOPO01000088.1"/>
</dbReference>
<reference evidence="3" key="1">
    <citation type="journal article" date="2021" name="Int. J. Syst. Evol. Microbiol.">
        <title>Actinocatenispora comari sp. nov., an endophytic actinomycete isolated from aerial parts of Comarum salesowianum.</title>
        <authorList>
            <person name="Oyunbileg N."/>
            <person name="Iizaka Y."/>
            <person name="Hamada M."/>
            <person name="Davaapurev B.O."/>
            <person name="Fukumoto A."/>
            <person name="Tsetseg B."/>
            <person name="Kato F."/>
            <person name="Tamura T."/>
            <person name="Batkhuu J."/>
            <person name="Anzai Y."/>
        </authorList>
    </citation>
    <scope>NUCLEOTIDE SEQUENCE [LARGE SCALE GENOMIC DNA]</scope>
    <source>
        <strain evidence="3">NUM-2625</strain>
    </source>
</reference>
<comment type="caution">
    <text evidence="2">The sequence shown here is derived from an EMBL/GenBank/DDBJ whole genome shotgun (WGS) entry which is preliminary data.</text>
</comment>
<feature type="transmembrane region" description="Helical" evidence="1">
    <location>
        <begin position="35"/>
        <end position="54"/>
    </location>
</feature>
<dbReference type="InterPro" id="IPR021257">
    <property type="entry name" value="DUF2809"/>
</dbReference>
<feature type="transmembrane region" description="Helical" evidence="1">
    <location>
        <begin position="61"/>
        <end position="86"/>
    </location>
</feature>